<evidence type="ECO:0000256" key="3">
    <source>
        <dbReference type="ARBA" id="ARBA00022692"/>
    </source>
</evidence>
<feature type="transmembrane region" description="Helical" evidence="6">
    <location>
        <begin position="426"/>
        <end position="453"/>
    </location>
</feature>
<name>A0A7C2JWM7_9PLAN</name>
<organism evidence="8">
    <name type="scientific">Schlesneria paludicola</name>
    <dbReference type="NCBI Taxonomy" id="360056"/>
    <lineage>
        <taxon>Bacteria</taxon>
        <taxon>Pseudomonadati</taxon>
        <taxon>Planctomycetota</taxon>
        <taxon>Planctomycetia</taxon>
        <taxon>Planctomycetales</taxon>
        <taxon>Planctomycetaceae</taxon>
        <taxon>Schlesneria</taxon>
    </lineage>
</organism>
<feature type="transmembrane region" description="Helical" evidence="6">
    <location>
        <begin position="223"/>
        <end position="241"/>
    </location>
</feature>
<comment type="caution">
    <text evidence="8">The sequence shown here is derived from an EMBL/GenBank/DDBJ whole genome shotgun (WGS) entry which is preliminary data.</text>
</comment>
<evidence type="ECO:0000256" key="1">
    <source>
        <dbReference type="ARBA" id="ARBA00004651"/>
    </source>
</evidence>
<evidence type="ECO:0000256" key="4">
    <source>
        <dbReference type="ARBA" id="ARBA00022989"/>
    </source>
</evidence>
<evidence type="ECO:0000313" key="8">
    <source>
        <dbReference type="EMBL" id="HEN14146.1"/>
    </source>
</evidence>
<gene>
    <name evidence="8" type="ORF">ENQ76_01585</name>
</gene>
<keyword evidence="2" id="KW-1003">Cell membrane</keyword>
<reference evidence="8" key="1">
    <citation type="journal article" date="2020" name="mSystems">
        <title>Genome- and Community-Level Interaction Insights into Carbon Utilization and Element Cycling Functions of Hydrothermarchaeota in Hydrothermal Sediment.</title>
        <authorList>
            <person name="Zhou Z."/>
            <person name="Liu Y."/>
            <person name="Xu W."/>
            <person name="Pan J."/>
            <person name="Luo Z.H."/>
            <person name="Li M."/>
        </authorList>
    </citation>
    <scope>NUCLEOTIDE SEQUENCE [LARGE SCALE GENOMIC DNA]</scope>
    <source>
        <strain evidence="8">SpSt-339</strain>
    </source>
</reference>
<feature type="domain" description="Type II secretion system protein GspF" evidence="7">
    <location>
        <begin position="503"/>
        <end position="595"/>
    </location>
</feature>
<protein>
    <recommendedName>
        <fullName evidence="7">Type II secretion system protein GspF domain-containing protein</fullName>
    </recommendedName>
</protein>
<dbReference type="PANTHER" id="PTHR30012:SF0">
    <property type="entry name" value="TYPE II SECRETION SYSTEM PROTEIN F-RELATED"/>
    <property type="match status" value="1"/>
</dbReference>
<feature type="transmembrane region" description="Helical" evidence="6">
    <location>
        <begin position="374"/>
        <end position="396"/>
    </location>
</feature>
<feature type="transmembrane region" description="Helical" evidence="6">
    <location>
        <begin position="181"/>
        <end position="211"/>
    </location>
</feature>
<proteinExistence type="predicted"/>
<keyword evidence="3 6" id="KW-0812">Transmembrane</keyword>
<dbReference type="AlphaFoldDB" id="A0A7C2JWM7"/>
<evidence type="ECO:0000256" key="2">
    <source>
        <dbReference type="ARBA" id="ARBA00022475"/>
    </source>
</evidence>
<dbReference type="EMBL" id="DSOK01000051">
    <property type="protein sequence ID" value="HEN14146.1"/>
    <property type="molecule type" value="Genomic_DNA"/>
</dbReference>
<evidence type="ECO:0000256" key="5">
    <source>
        <dbReference type="ARBA" id="ARBA00023136"/>
    </source>
</evidence>
<keyword evidence="5 6" id="KW-0472">Membrane</keyword>
<feature type="transmembrane region" description="Helical" evidence="6">
    <location>
        <begin position="12"/>
        <end position="37"/>
    </location>
</feature>
<accession>A0A7C2JWM7</accession>
<feature type="transmembrane region" description="Helical" evidence="6">
    <location>
        <begin position="148"/>
        <end position="175"/>
    </location>
</feature>
<dbReference type="PANTHER" id="PTHR30012">
    <property type="entry name" value="GENERAL SECRETION PATHWAY PROTEIN"/>
    <property type="match status" value="1"/>
</dbReference>
<comment type="subcellular location">
    <subcellularLocation>
        <location evidence="1">Cell membrane</location>
        <topology evidence="1">Multi-pass membrane protein</topology>
    </subcellularLocation>
</comment>
<feature type="transmembrane region" description="Helical" evidence="6">
    <location>
        <begin position="57"/>
        <end position="81"/>
    </location>
</feature>
<feature type="transmembrane region" description="Helical" evidence="6">
    <location>
        <begin position="247"/>
        <end position="265"/>
    </location>
</feature>
<dbReference type="InterPro" id="IPR018076">
    <property type="entry name" value="T2SS_GspF_dom"/>
</dbReference>
<keyword evidence="4 6" id="KW-1133">Transmembrane helix</keyword>
<dbReference type="InterPro" id="IPR003004">
    <property type="entry name" value="GspF/PilC"/>
</dbReference>
<dbReference type="GO" id="GO:0005886">
    <property type="term" value="C:plasma membrane"/>
    <property type="evidence" value="ECO:0007669"/>
    <property type="project" value="UniProtKB-SubCell"/>
</dbReference>
<feature type="transmembrane region" description="Helical" evidence="6">
    <location>
        <begin position="572"/>
        <end position="594"/>
    </location>
</feature>
<evidence type="ECO:0000259" key="7">
    <source>
        <dbReference type="Pfam" id="PF00482"/>
    </source>
</evidence>
<dbReference type="Pfam" id="PF00482">
    <property type="entry name" value="T2SSF"/>
    <property type="match status" value="1"/>
</dbReference>
<sequence length="604" mass="65617">MAMADEPAYVLLQILAGCLSLVVGITAWCCAAALWQVGTKTPVRDSELPRGVAWYRILGWLLMWTGSLGLFALAVGSGTAAVVEVQLVTRAPVAIFVTLAALMTLIAVINASAGLRAMLLRAAELPGHDESEPESLGTRLSRWLPTPLGLLSATIGVTAIVTILAEAGILVIGLGQTDEHYSILLLLLALLGEGMTFIGLVLAMAAELLTLPWETIDTRRRLFIGRLLYGTGVVCVLVVAAPLLIVGLLGLLLLGVLLIGIVAGARRASGLTAFWTLAHAVNARQPLDRELTAQAESSRGRASYLLGSASQALAQGIPLEEAAFHRGLVPWSSWLEVRGGMSSGKLREALAAAAARETERFSRMASPGRSRLSAAYFGVLWGVLVQIVCFVLYYIVPKFKKIFEDFDTELPELLVTLINFLDFGGFFSLFLLSGFAVLAAALVIEALVDYYGWEGMLERFGSRFRVRFATPDMLRGLRWAILAKRPLDVVLQDMGDTPVPFLVRTGLHRAAGGIRQGEEPWLVLQEVGWIRREEAELLRCAQAAGNLPWALDALSQSVTNRRNYRVEWWLQALHPLLVLSIAAFVAWFAIAMFLPLVKLLNDLS</sequence>
<feature type="transmembrane region" description="Helical" evidence="6">
    <location>
        <begin position="93"/>
        <end position="113"/>
    </location>
</feature>
<evidence type="ECO:0000256" key="6">
    <source>
        <dbReference type="SAM" id="Phobius"/>
    </source>
</evidence>